<dbReference type="InterPro" id="IPR052509">
    <property type="entry name" value="Metal_resp_DNA-bind_regulator"/>
</dbReference>
<gene>
    <name evidence="2" type="ORF">SAMN02745219_02147</name>
</gene>
<dbReference type="AlphaFoldDB" id="A0A1M6HXR0"/>
<feature type="domain" description="Transcription regulator PadR N-terminal" evidence="1">
    <location>
        <begin position="32"/>
        <end position="106"/>
    </location>
</feature>
<dbReference type="Gene3D" id="1.10.10.10">
    <property type="entry name" value="Winged helix-like DNA-binding domain superfamily/Winged helix DNA-binding domain"/>
    <property type="match status" value="1"/>
</dbReference>
<dbReference type="EMBL" id="FQZM01000025">
    <property type="protein sequence ID" value="SHJ26877.1"/>
    <property type="molecule type" value="Genomic_DNA"/>
</dbReference>
<evidence type="ECO:0000259" key="1">
    <source>
        <dbReference type="Pfam" id="PF03551"/>
    </source>
</evidence>
<evidence type="ECO:0000313" key="3">
    <source>
        <dbReference type="Proteomes" id="UP000184529"/>
    </source>
</evidence>
<keyword evidence="3" id="KW-1185">Reference proteome</keyword>
<accession>A0A1M6HXR0</accession>
<dbReference type="PANTHER" id="PTHR33169:SF14">
    <property type="entry name" value="TRANSCRIPTIONAL REGULATOR RV3488"/>
    <property type="match status" value="1"/>
</dbReference>
<dbReference type="PANTHER" id="PTHR33169">
    <property type="entry name" value="PADR-FAMILY TRANSCRIPTIONAL REGULATOR"/>
    <property type="match status" value="1"/>
</dbReference>
<organism evidence="2 3">
    <name type="scientific">Desulfofundulus thermosubterraneus DSM 16057</name>
    <dbReference type="NCBI Taxonomy" id="1121432"/>
    <lineage>
        <taxon>Bacteria</taxon>
        <taxon>Bacillati</taxon>
        <taxon>Bacillota</taxon>
        <taxon>Clostridia</taxon>
        <taxon>Eubacteriales</taxon>
        <taxon>Peptococcaceae</taxon>
        <taxon>Desulfofundulus</taxon>
    </lineage>
</organism>
<dbReference type="InterPro" id="IPR036388">
    <property type="entry name" value="WH-like_DNA-bd_sf"/>
</dbReference>
<evidence type="ECO:0000313" key="2">
    <source>
        <dbReference type="EMBL" id="SHJ26877.1"/>
    </source>
</evidence>
<reference evidence="3" key="1">
    <citation type="submission" date="2016-11" db="EMBL/GenBank/DDBJ databases">
        <authorList>
            <person name="Varghese N."/>
            <person name="Submissions S."/>
        </authorList>
    </citation>
    <scope>NUCLEOTIDE SEQUENCE [LARGE SCALE GENOMIC DNA]</scope>
    <source>
        <strain evidence="3">DSM 16057</strain>
    </source>
</reference>
<proteinExistence type="predicted"/>
<sequence>MTKSIIGVSLILEIKNCPCEGKYLDKMVQPAILIILTEANLHGYKIVQRLAETPMFNGDEPDPAGVYRCLKAMEKRGLIVSCWDISRTGPAKRFYRITEGGKECLRRWIETLEEYHRIIGMLLSEAKKVTTKDRS</sequence>
<protein>
    <submittedName>
        <fullName evidence="2">Poly-beta-hydroxybutyrate-responsive repressor</fullName>
    </submittedName>
</protein>
<dbReference type="Pfam" id="PF03551">
    <property type="entry name" value="PadR"/>
    <property type="match status" value="1"/>
</dbReference>
<dbReference type="Proteomes" id="UP000184529">
    <property type="component" value="Unassembled WGS sequence"/>
</dbReference>
<dbReference type="InterPro" id="IPR036390">
    <property type="entry name" value="WH_DNA-bd_sf"/>
</dbReference>
<dbReference type="STRING" id="1121432.SAMN02745219_02147"/>
<name>A0A1M6HXR0_9FIRM</name>
<dbReference type="SUPFAM" id="SSF46785">
    <property type="entry name" value="Winged helix' DNA-binding domain"/>
    <property type="match status" value="1"/>
</dbReference>
<dbReference type="InterPro" id="IPR005149">
    <property type="entry name" value="Tscrpt_reg_PadR_N"/>
</dbReference>